<gene>
    <name evidence="4" type="ORF">SAMN02745136_03419</name>
</gene>
<evidence type="ECO:0000256" key="2">
    <source>
        <dbReference type="PROSITE-ProRule" id="PRU00335"/>
    </source>
</evidence>
<keyword evidence="1 2" id="KW-0238">DNA-binding</keyword>
<dbReference type="RefSeq" id="WP_073278066.1">
    <property type="nucleotide sequence ID" value="NZ_FRAC01000018.1"/>
</dbReference>
<name>A0A1M6VLZ0_9FIRM</name>
<dbReference type="SUPFAM" id="SSF46689">
    <property type="entry name" value="Homeodomain-like"/>
    <property type="match status" value="1"/>
</dbReference>
<dbReference type="Pfam" id="PF00440">
    <property type="entry name" value="TetR_N"/>
    <property type="match status" value="1"/>
</dbReference>
<protein>
    <submittedName>
        <fullName evidence="4">Transcriptional regulator, TetR family</fullName>
    </submittedName>
</protein>
<dbReference type="InterPro" id="IPR009057">
    <property type="entry name" value="Homeodomain-like_sf"/>
</dbReference>
<dbReference type="InterPro" id="IPR050109">
    <property type="entry name" value="HTH-type_TetR-like_transc_reg"/>
</dbReference>
<accession>A0A1M6VLZ0</accession>
<feature type="DNA-binding region" description="H-T-H motif" evidence="2">
    <location>
        <begin position="34"/>
        <end position="53"/>
    </location>
</feature>
<dbReference type="InterPro" id="IPR001647">
    <property type="entry name" value="HTH_TetR"/>
</dbReference>
<dbReference type="PRINTS" id="PR00455">
    <property type="entry name" value="HTHTETR"/>
</dbReference>
<dbReference type="AlphaFoldDB" id="A0A1M6VLZ0"/>
<reference evidence="4 5" key="1">
    <citation type="submission" date="2016-11" db="EMBL/GenBank/DDBJ databases">
        <authorList>
            <person name="Jaros S."/>
            <person name="Januszkiewicz K."/>
            <person name="Wedrychowicz H."/>
        </authorList>
    </citation>
    <scope>NUCLEOTIDE SEQUENCE [LARGE SCALE GENOMIC DNA]</scope>
    <source>
        <strain evidence="4 5">DSM 15929</strain>
    </source>
</reference>
<organism evidence="4 5">
    <name type="scientific">Anaerocolumna jejuensis DSM 15929</name>
    <dbReference type="NCBI Taxonomy" id="1121322"/>
    <lineage>
        <taxon>Bacteria</taxon>
        <taxon>Bacillati</taxon>
        <taxon>Bacillota</taxon>
        <taxon>Clostridia</taxon>
        <taxon>Lachnospirales</taxon>
        <taxon>Lachnospiraceae</taxon>
        <taxon>Anaerocolumna</taxon>
    </lineage>
</organism>
<sequence length="203" mass="23466">MARTPNEEQKNLKRDFILETAHQLFAQKGFHNVTMKDIVEACGISRGGLYLFFSSVDEIFEAVIQKRTISGFSFIREKVNKKEDFLTILNLYLEGHKKRLLNMENTIVMASYEYYSIHQSPQAIQSRLSQIEYIKNFILDILHLGVEQGVILNVNLEEIAEQYIYLIEGMGVYGMLLTLTEAQIDAQIALMKNILIYREGVNY</sequence>
<keyword evidence="5" id="KW-1185">Reference proteome</keyword>
<evidence type="ECO:0000313" key="5">
    <source>
        <dbReference type="Proteomes" id="UP000184386"/>
    </source>
</evidence>
<feature type="domain" description="HTH tetR-type" evidence="3">
    <location>
        <begin position="11"/>
        <end position="71"/>
    </location>
</feature>
<dbReference type="PANTHER" id="PTHR30055:SF226">
    <property type="entry name" value="HTH-TYPE TRANSCRIPTIONAL REGULATOR PKSA"/>
    <property type="match status" value="1"/>
</dbReference>
<dbReference type="Gene3D" id="1.10.10.60">
    <property type="entry name" value="Homeodomain-like"/>
    <property type="match status" value="1"/>
</dbReference>
<dbReference type="STRING" id="1121322.SAMN02745136_03419"/>
<dbReference type="PANTHER" id="PTHR30055">
    <property type="entry name" value="HTH-TYPE TRANSCRIPTIONAL REGULATOR RUTR"/>
    <property type="match status" value="1"/>
</dbReference>
<dbReference type="GO" id="GO:0000976">
    <property type="term" value="F:transcription cis-regulatory region binding"/>
    <property type="evidence" value="ECO:0007669"/>
    <property type="project" value="TreeGrafter"/>
</dbReference>
<evidence type="ECO:0000256" key="1">
    <source>
        <dbReference type="ARBA" id="ARBA00023125"/>
    </source>
</evidence>
<dbReference type="SUPFAM" id="SSF48498">
    <property type="entry name" value="Tetracyclin repressor-like, C-terminal domain"/>
    <property type="match status" value="1"/>
</dbReference>
<dbReference type="InterPro" id="IPR036271">
    <property type="entry name" value="Tet_transcr_reg_TetR-rel_C_sf"/>
</dbReference>
<dbReference type="OrthoDB" id="9814703at2"/>
<proteinExistence type="predicted"/>
<dbReference type="PROSITE" id="PS50977">
    <property type="entry name" value="HTH_TETR_2"/>
    <property type="match status" value="1"/>
</dbReference>
<dbReference type="Gene3D" id="1.10.357.10">
    <property type="entry name" value="Tetracycline Repressor, domain 2"/>
    <property type="match status" value="1"/>
</dbReference>
<dbReference type="GO" id="GO:0003700">
    <property type="term" value="F:DNA-binding transcription factor activity"/>
    <property type="evidence" value="ECO:0007669"/>
    <property type="project" value="TreeGrafter"/>
</dbReference>
<dbReference type="Proteomes" id="UP000184386">
    <property type="component" value="Unassembled WGS sequence"/>
</dbReference>
<evidence type="ECO:0000313" key="4">
    <source>
        <dbReference type="EMBL" id="SHK82508.1"/>
    </source>
</evidence>
<evidence type="ECO:0000259" key="3">
    <source>
        <dbReference type="PROSITE" id="PS50977"/>
    </source>
</evidence>
<dbReference type="EMBL" id="FRAC01000018">
    <property type="protein sequence ID" value="SHK82508.1"/>
    <property type="molecule type" value="Genomic_DNA"/>
</dbReference>